<dbReference type="RefSeq" id="WP_106060300.1">
    <property type="nucleotide sequence ID" value="NZ_PVXQ01000026.1"/>
</dbReference>
<feature type="transmembrane region" description="Helical" evidence="10">
    <location>
        <begin position="96"/>
        <end position="117"/>
    </location>
</feature>
<dbReference type="SUPFAM" id="SSF50182">
    <property type="entry name" value="Sm-like ribonucleoproteins"/>
    <property type="match status" value="1"/>
</dbReference>
<dbReference type="GO" id="GO:0005886">
    <property type="term" value="C:plasma membrane"/>
    <property type="evidence" value="ECO:0007669"/>
    <property type="project" value="UniProtKB-SubCell"/>
</dbReference>
<proteinExistence type="predicted"/>
<keyword evidence="6" id="KW-0346">Stress response</keyword>
<feature type="transmembrane region" description="Helical" evidence="10">
    <location>
        <begin position="138"/>
        <end position="159"/>
    </location>
</feature>
<dbReference type="AlphaFoldDB" id="A0A2T0BCM2"/>
<dbReference type="InterPro" id="IPR030192">
    <property type="entry name" value="YbdG"/>
</dbReference>
<dbReference type="GO" id="GO:0008381">
    <property type="term" value="F:mechanosensitive monoatomic ion channel activity"/>
    <property type="evidence" value="ECO:0007669"/>
    <property type="project" value="InterPro"/>
</dbReference>
<reference evidence="12 13" key="1">
    <citation type="submission" date="2018-03" db="EMBL/GenBank/DDBJ databases">
        <title>Genome sequence of Clostridium vincentii DSM 10228.</title>
        <authorList>
            <person name="Poehlein A."/>
            <person name="Daniel R."/>
        </authorList>
    </citation>
    <scope>NUCLEOTIDE SEQUENCE [LARGE SCALE GENOMIC DNA]</scope>
    <source>
        <strain evidence="12 13">DSM 10228</strain>
    </source>
</reference>
<evidence type="ECO:0000256" key="6">
    <source>
        <dbReference type="ARBA" id="ARBA00023016"/>
    </source>
</evidence>
<keyword evidence="5 10" id="KW-1133">Transmembrane helix</keyword>
<comment type="subcellular location">
    <subcellularLocation>
        <location evidence="1">Cell inner membrane</location>
        <topology evidence="1">Multi-pass membrane protein</topology>
    </subcellularLocation>
</comment>
<keyword evidence="13" id="KW-1185">Reference proteome</keyword>
<evidence type="ECO:0000256" key="1">
    <source>
        <dbReference type="ARBA" id="ARBA00004429"/>
    </source>
</evidence>
<accession>A0A2T0BCM2</accession>
<evidence type="ECO:0000256" key="3">
    <source>
        <dbReference type="ARBA" id="ARBA00022519"/>
    </source>
</evidence>
<dbReference type="PANTHER" id="PTHR30414">
    <property type="entry name" value="MINICONDUCTANCE MECHANOSENSITIVE CHANNEL YBDG"/>
    <property type="match status" value="1"/>
</dbReference>
<dbReference type="InterPro" id="IPR010920">
    <property type="entry name" value="LSM_dom_sf"/>
</dbReference>
<evidence type="ECO:0000313" key="13">
    <source>
        <dbReference type="Proteomes" id="UP000239471"/>
    </source>
</evidence>
<evidence type="ECO:0000256" key="8">
    <source>
        <dbReference type="ARBA" id="ARBA00093630"/>
    </source>
</evidence>
<dbReference type="EMBL" id="PVXQ01000026">
    <property type="protein sequence ID" value="PRR81634.1"/>
    <property type="molecule type" value="Genomic_DNA"/>
</dbReference>
<name>A0A2T0BCM2_9CLOT</name>
<keyword evidence="2" id="KW-1003">Cell membrane</keyword>
<evidence type="ECO:0000256" key="5">
    <source>
        <dbReference type="ARBA" id="ARBA00022989"/>
    </source>
</evidence>
<dbReference type="PANTHER" id="PTHR30414:SF0">
    <property type="entry name" value="MINICONDUCTANCE MECHANOSENSITIVE CHANNEL YBDG"/>
    <property type="match status" value="1"/>
</dbReference>
<evidence type="ECO:0000256" key="2">
    <source>
        <dbReference type="ARBA" id="ARBA00022475"/>
    </source>
</evidence>
<keyword evidence="4 10" id="KW-0812">Transmembrane</keyword>
<feature type="transmembrane region" description="Helical" evidence="10">
    <location>
        <begin position="20"/>
        <end position="42"/>
    </location>
</feature>
<comment type="caution">
    <text evidence="12">The sequence shown here is derived from an EMBL/GenBank/DDBJ whole genome shotgun (WGS) entry which is preliminary data.</text>
</comment>
<evidence type="ECO:0000259" key="11">
    <source>
        <dbReference type="Pfam" id="PF00924"/>
    </source>
</evidence>
<feature type="domain" description="Mechanosensitive ion channel MscS" evidence="11">
    <location>
        <begin position="183"/>
        <end position="251"/>
    </location>
</feature>
<evidence type="ECO:0000256" key="4">
    <source>
        <dbReference type="ARBA" id="ARBA00022692"/>
    </source>
</evidence>
<dbReference type="Pfam" id="PF00924">
    <property type="entry name" value="MS_channel_2nd"/>
    <property type="match status" value="1"/>
</dbReference>
<dbReference type="InterPro" id="IPR023408">
    <property type="entry name" value="MscS_beta-dom_sf"/>
</dbReference>
<dbReference type="GO" id="GO:0071470">
    <property type="term" value="P:cellular response to osmotic stress"/>
    <property type="evidence" value="ECO:0007669"/>
    <property type="project" value="InterPro"/>
</dbReference>
<dbReference type="OrthoDB" id="9775207at2"/>
<dbReference type="Proteomes" id="UP000239471">
    <property type="component" value="Unassembled WGS sequence"/>
</dbReference>
<evidence type="ECO:0000313" key="12">
    <source>
        <dbReference type="EMBL" id="PRR81634.1"/>
    </source>
</evidence>
<dbReference type="Gene3D" id="2.30.30.60">
    <property type="match status" value="1"/>
</dbReference>
<organism evidence="12 13">
    <name type="scientific">Clostridium vincentii</name>
    <dbReference type="NCBI Taxonomy" id="52704"/>
    <lineage>
        <taxon>Bacteria</taxon>
        <taxon>Bacillati</taxon>
        <taxon>Bacillota</taxon>
        <taxon>Clostridia</taxon>
        <taxon>Eubacteriales</taxon>
        <taxon>Clostridiaceae</taxon>
        <taxon>Clostridium</taxon>
    </lineage>
</organism>
<sequence>MVNTIKNLLINHDINETVAVYLSNAIAVIFIIIITIIVDLIVKRILLKILNSYAQKRKNKWQNILTEKKVFEILARIVPIGIIHAFAPVFPDYQIWIQRIAFSYIILIVLLASNRFLDAINMIYSKYEVSKARPIKGYLQVVEIISYTIGIVIIISIVIDRSPWILLSGIGAATAVLVLIFQNSILGLVASIQITSNNMLKLGDWIEMPKYGADGAVLEISLNTVKVQNWDNTIITVPTHLLISESFKNWRGMEESGGRRIMRSIYIDITSIKFCNEEMLLRFEEIQYIKEDLLNRKKEVDKYNKYYKVNSSHLVNAKQLTNIGTFRVYVENYLKNHPKVNQNMIQIVRQRQPTENGLPIEIYAFTTQIDWVAYESIQSDIFDHILAVAPEFDLRIFQAPTGYDFHRLRTEV</sequence>
<evidence type="ECO:0000256" key="9">
    <source>
        <dbReference type="ARBA" id="ARBA00093659"/>
    </source>
</evidence>
<keyword evidence="3" id="KW-0997">Cell inner membrane</keyword>
<protein>
    <recommendedName>
        <fullName evidence="8">Mechanosensing system component YbdG</fullName>
    </recommendedName>
    <alternativeName>
        <fullName evidence="9">Mechanosensitive channel homolog YbdG</fullName>
    </alternativeName>
</protein>
<keyword evidence="7 10" id="KW-0472">Membrane</keyword>
<dbReference type="FunFam" id="2.30.30.60:FF:000002">
    <property type="entry name" value="Mechanosensitive ion channel family protein"/>
    <property type="match status" value="1"/>
</dbReference>
<feature type="transmembrane region" description="Helical" evidence="10">
    <location>
        <begin position="165"/>
        <end position="192"/>
    </location>
</feature>
<gene>
    <name evidence="12" type="primary">ybdG</name>
    <name evidence="12" type="ORF">CLVI_23590</name>
</gene>
<dbReference type="InterPro" id="IPR006685">
    <property type="entry name" value="MscS_channel_2nd"/>
</dbReference>
<evidence type="ECO:0000256" key="10">
    <source>
        <dbReference type="SAM" id="Phobius"/>
    </source>
</evidence>
<evidence type="ECO:0000256" key="7">
    <source>
        <dbReference type="ARBA" id="ARBA00023136"/>
    </source>
</evidence>